<feature type="domain" description="HTH merR-type" evidence="5">
    <location>
        <begin position="1"/>
        <end position="71"/>
    </location>
</feature>
<dbReference type="PRINTS" id="PR00040">
    <property type="entry name" value="HTHMERR"/>
</dbReference>
<dbReference type="PANTHER" id="PTHR30204:SF69">
    <property type="entry name" value="MERR-FAMILY TRANSCRIPTIONAL REGULATOR"/>
    <property type="match status" value="1"/>
</dbReference>
<evidence type="ECO:0000256" key="4">
    <source>
        <dbReference type="ARBA" id="ARBA00023163"/>
    </source>
</evidence>
<name>A0ABY9T7U6_BREBE</name>
<sequence>MSYTIGQVSDLTGLSIHTLRYYEKEGILPSVSRNESGLRIYETKDLEALEFIGCLRALGMTIKDIKHFVQTSTTIDQRLRILERQKEIVAAKMDQLLTYQSMIERKIEIYTKMQSEVEM</sequence>
<dbReference type="InterPro" id="IPR000551">
    <property type="entry name" value="MerR-type_HTH_dom"/>
</dbReference>
<dbReference type="PANTHER" id="PTHR30204">
    <property type="entry name" value="REDOX-CYCLING DRUG-SENSING TRANSCRIPTIONAL ACTIVATOR SOXR"/>
    <property type="match status" value="1"/>
</dbReference>
<dbReference type="Proteomes" id="UP001256827">
    <property type="component" value="Chromosome"/>
</dbReference>
<dbReference type="EMBL" id="CP134050">
    <property type="protein sequence ID" value="WNC16165.1"/>
    <property type="molecule type" value="Genomic_DNA"/>
</dbReference>
<evidence type="ECO:0000313" key="6">
    <source>
        <dbReference type="EMBL" id="WNC16165.1"/>
    </source>
</evidence>
<keyword evidence="7" id="KW-1185">Reference proteome</keyword>
<dbReference type="RefSeq" id="WP_310770589.1">
    <property type="nucleotide sequence ID" value="NZ_CP134050.1"/>
</dbReference>
<dbReference type="PROSITE" id="PS50937">
    <property type="entry name" value="HTH_MERR_2"/>
    <property type="match status" value="1"/>
</dbReference>
<evidence type="ECO:0000313" key="7">
    <source>
        <dbReference type="Proteomes" id="UP001256827"/>
    </source>
</evidence>
<dbReference type="Gene3D" id="1.10.1660.10">
    <property type="match status" value="1"/>
</dbReference>
<evidence type="ECO:0000256" key="3">
    <source>
        <dbReference type="ARBA" id="ARBA00023125"/>
    </source>
</evidence>
<keyword evidence="3" id="KW-0238">DNA-binding</keyword>
<keyword evidence="2" id="KW-0805">Transcription regulation</keyword>
<proteinExistence type="predicted"/>
<dbReference type="SUPFAM" id="SSF46955">
    <property type="entry name" value="Putative DNA-binding domain"/>
    <property type="match status" value="1"/>
</dbReference>
<evidence type="ECO:0000256" key="1">
    <source>
        <dbReference type="ARBA" id="ARBA00022491"/>
    </source>
</evidence>
<protein>
    <submittedName>
        <fullName evidence="6">MerR family transcriptional regulator</fullName>
    </submittedName>
</protein>
<accession>A0ABY9T7U6</accession>
<dbReference type="SMART" id="SM00422">
    <property type="entry name" value="HTH_MERR"/>
    <property type="match status" value="1"/>
</dbReference>
<evidence type="ECO:0000256" key="2">
    <source>
        <dbReference type="ARBA" id="ARBA00023015"/>
    </source>
</evidence>
<gene>
    <name evidence="6" type="ORF">RGB73_07560</name>
</gene>
<dbReference type="InterPro" id="IPR009061">
    <property type="entry name" value="DNA-bd_dom_put_sf"/>
</dbReference>
<dbReference type="Pfam" id="PF13411">
    <property type="entry name" value="MerR_1"/>
    <property type="match status" value="1"/>
</dbReference>
<evidence type="ECO:0000259" key="5">
    <source>
        <dbReference type="PROSITE" id="PS50937"/>
    </source>
</evidence>
<dbReference type="PROSITE" id="PS00552">
    <property type="entry name" value="HTH_MERR_1"/>
    <property type="match status" value="1"/>
</dbReference>
<keyword evidence="4" id="KW-0804">Transcription</keyword>
<organism evidence="6 7">
    <name type="scientific">Brevibacillus brevis</name>
    <name type="common">Bacillus brevis</name>
    <dbReference type="NCBI Taxonomy" id="1393"/>
    <lineage>
        <taxon>Bacteria</taxon>
        <taxon>Bacillati</taxon>
        <taxon>Bacillota</taxon>
        <taxon>Bacilli</taxon>
        <taxon>Bacillales</taxon>
        <taxon>Paenibacillaceae</taxon>
        <taxon>Brevibacillus</taxon>
    </lineage>
</organism>
<dbReference type="CDD" id="cd01109">
    <property type="entry name" value="HTH_YyaN"/>
    <property type="match status" value="1"/>
</dbReference>
<dbReference type="InterPro" id="IPR047057">
    <property type="entry name" value="MerR_fam"/>
</dbReference>
<keyword evidence="1" id="KW-0678">Repressor</keyword>
<reference evidence="6 7" key="1">
    <citation type="submission" date="2023-09" db="EMBL/GenBank/DDBJ databases">
        <title>Complete Genome and Methylome dissection of Bacillus brevis NEB573 original source of BbsI restriction endonuclease.</title>
        <authorList>
            <person name="Fomenkov A."/>
            <person name="Roberts R.D."/>
        </authorList>
    </citation>
    <scope>NUCLEOTIDE SEQUENCE [LARGE SCALE GENOMIC DNA]</scope>
    <source>
        <strain evidence="6 7">NEB573</strain>
    </source>
</reference>